<organism evidence="4 5">
    <name type="scientific">Candidatus Nomurabacteria bacterium GW2011_GWB1_40_7</name>
    <dbReference type="NCBI Taxonomy" id="1618744"/>
    <lineage>
        <taxon>Bacteria</taxon>
        <taxon>Candidatus Nomuraibacteriota</taxon>
    </lineage>
</organism>
<accession>A0A0G0VEB4</accession>
<name>A0A0G0VEB4_9BACT</name>
<evidence type="ECO:0000256" key="1">
    <source>
        <dbReference type="SAM" id="MobiDB-lite"/>
    </source>
</evidence>
<evidence type="ECO:0000313" key="4">
    <source>
        <dbReference type="EMBL" id="KKR70400.1"/>
    </source>
</evidence>
<gene>
    <name evidence="4" type="ORF">UU13_C0006G0002</name>
</gene>
<evidence type="ECO:0000313" key="5">
    <source>
        <dbReference type="Proteomes" id="UP000034452"/>
    </source>
</evidence>
<evidence type="ECO:0000256" key="2">
    <source>
        <dbReference type="SAM" id="Phobius"/>
    </source>
</evidence>
<dbReference type="AlphaFoldDB" id="A0A0G0VEB4"/>
<feature type="region of interest" description="Disordered" evidence="1">
    <location>
        <begin position="178"/>
        <end position="200"/>
    </location>
</feature>
<keyword evidence="2" id="KW-0812">Transmembrane</keyword>
<reference evidence="4 5" key="1">
    <citation type="journal article" date="2015" name="Nature">
        <title>rRNA introns, odd ribosomes, and small enigmatic genomes across a large radiation of phyla.</title>
        <authorList>
            <person name="Brown C.T."/>
            <person name="Hug L.A."/>
            <person name="Thomas B.C."/>
            <person name="Sharon I."/>
            <person name="Castelle C.J."/>
            <person name="Singh A."/>
            <person name="Wilkins M.J."/>
            <person name="Williams K.H."/>
            <person name="Banfield J.F."/>
        </authorList>
    </citation>
    <scope>NUCLEOTIDE SEQUENCE [LARGE SCALE GENOMIC DNA]</scope>
</reference>
<keyword evidence="2" id="KW-1133">Transmembrane helix</keyword>
<feature type="transmembrane region" description="Helical" evidence="2">
    <location>
        <begin position="232"/>
        <end position="253"/>
    </location>
</feature>
<keyword evidence="2" id="KW-0472">Membrane</keyword>
<comment type="caution">
    <text evidence="4">The sequence shown here is derived from an EMBL/GenBank/DDBJ whole genome shotgun (WGS) entry which is preliminary data.</text>
</comment>
<dbReference type="PROSITE" id="PS51841">
    <property type="entry name" value="LTD"/>
    <property type="match status" value="1"/>
</dbReference>
<dbReference type="InterPro" id="IPR001322">
    <property type="entry name" value="Lamin_tail_dom"/>
</dbReference>
<dbReference type="EMBL" id="LBZL01000006">
    <property type="protein sequence ID" value="KKR70400.1"/>
    <property type="molecule type" value="Genomic_DNA"/>
</dbReference>
<feature type="domain" description="LTD" evidence="3">
    <location>
        <begin position="18"/>
        <end position="137"/>
    </location>
</feature>
<evidence type="ECO:0000259" key="3">
    <source>
        <dbReference type="PROSITE" id="PS51841"/>
    </source>
</evidence>
<protein>
    <submittedName>
        <fullName evidence="4">S-layer-like protein array protein</fullName>
    </submittedName>
</protein>
<dbReference type="Pfam" id="PF00932">
    <property type="entry name" value="LTD"/>
    <property type="match status" value="1"/>
</dbReference>
<proteinExistence type="predicted"/>
<dbReference type="Proteomes" id="UP000034452">
    <property type="component" value="Unassembled WGS sequence"/>
</dbReference>
<sequence>MSQKIILFLSFFLFLFSYHFAFANVEINEIMYDLKTGSDDGREWVEVFNNSDAPADLSILKFFEAETNHKLKWIQGDANIPAKGYALIVSDPIKFKIDWPSFSGTIFDSSFSLSNDGEILAIKDENFNIIDQSIYNSAMGARGDGKSLQKISGVWIGAMPTPGTENKIAYASPFLPSSPVKKSEPVPVKASSENTGQDTLENEKKLLSSDSHSNLNVVPEPNIAYVAKSASFPFPIIILILLLGAGGGAVYFIRRKKIIPQTGDDFEILDG</sequence>
<feature type="compositionally biased region" description="Low complexity" evidence="1">
    <location>
        <begin position="178"/>
        <end position="192"/>
    </location>
</feature>